<dbReference type="KEGG" id="cthr:CTHT_0011750"/>
<organism evidence="3">
    <name type="scientific">Chaetomium thermophilum (strain DSM 1495 / CBS 144.50 / IMI 039719)</name>
    <name type="common">Thermochaetoides thermophila</name>
    <dbReference type="NCBI Taxonomy" id="759272"/>
    <lineage>
        <taxon>Eukaryota</taxon>
        <taxon>Fungi</taxon>
        <taxon>Dikarya</taxon>
        <taxon>Ascomycota</taxon>
        <taxon>Pezizomycotina</taxon>
        <taxon>Sordariomycetes</taxon>
        <taxon>Sordariomycetidae</taxon>
        <taxon>Sordariales</taxon>
        <taxon>Chaetomiaceae</taxon>
        <taxon>Thermochaetoides</taxon>
    </lineage>
</organism>
<feature type="compositionally biased region" description="Polar residues" evidence="1">
    <location>
        <begin position="34"/>
        <end position="52"/>
    </location>
</feature>
<dbReference type="HOGENOM" id="CLU_1517704_0_0_1"/>
<feature type="compositionally biased region" description="Polar residues" evidence="1">
    <location>
        <begin position="110"/>
        <end position="120"/>
    </location>
</feature>
<proteinExistence type="predicted"/>
<dbReference type="AlphaFoldDB" id="G0S0Z2"/>
<dbReference type="Proteomes" id="UP000008066">
    <property type="component" value="Unassembled WGS sequence"/>
</dbReference>
<name>G0S0Z2_CHATD</name>
<dbReference type="RefSeq" id="XP_006691694.1">
    <property type="nucleotide sequence ID" value="XM_006691631.1"/>
</dbReference>
<dbReference type="STRING" id="759272.G0S0Z2"/>
<dbReference type="EMBL" id="GL988039">
    <property type="protein sequence ID" value="EGS22702.1"/>
    <property type="molecule type" value="Genomic_DNA"/>
</dbReference>
<feature type="region of interest" description="Disordered" evidence="1">
    <location>
        <begin position="1"/>
        <end position="63"/>
    </location>
</feature>
<dbReference type="GeneID" id="18255213"/>
<feature type="region of interest" description="Disordered" evidence="1">
    <location>
        <begin position="80"/>
        <end position="177"/>
    </location>
</feature>
<dbReference type="OrthoDB" id="26740at2759"/>
<reference evidence="2 3" key="1">
    <citation type="journal article" date="2011" name="Cell">
        <title>Insight into structure and assembly of the nuclear pore complex by utilizing the genome of a eukaryotic thermophile.</title>
        <authorList>
            <person name="Amlacher S."/>
            <person name="Sarges P."/>
            <person name="Flemming D."/>
            <person name="van Noort V."/>
            <person name="Kunze R."/>
            <person name="Devos D.P."/>
            <person name="Arumugam M."/>
            <person name="Bork P."/>
            <person name="Hurt E."/>
        </authorList>
    </citation>
    <scope>NUCLEOTIDE SEQUENCE [LARGE SCALE GENOMIC DNA]</scope>
    <source>
        <strain evidence="3">DSM 1495 / CBS 144.50 / IMI 039719</strain>
    </source>
</reference>
<evidence type="ECO:0000313" key="2">
    <source>
        <dbReference type="EMBL" id="EGS22702.1"/>
    </source>
</evidence>
<evidence type="ECO:0000313" key="3">
    <source>
        <dbReference type="Proteomes" id="UP000008066"/>
    </source>
</evidence>
<sequence>MGRGQPLPPPGTPLPMPDRKISVTPIPVPKWISKASSSVIRETESAGQSAESHSVPPPLPRRRQFHGEVIIDPGLLVVAAPSESEPTSPTNGSHSTFGGMPLPDNDQLLDGSSNDVNAAGSQGAGPDQTLDIAAEVSNLESKATIPSPVGDDDDEYSAWTDNMELGEGDAPANGQQA</sequence>
<accession>G0S0Z2</accession>
<feature type="compositionally biased region" description="Polar residues" evidence="1">
    <location>
        <begin position="84"/>
        <end position="96"/>
    </location>
</feature>
<gene>
    <name evidence="2" type="ORF">CTHT_0011750</name>
</gene>
<evidence type="ECO:0000256" key="1">
    <source>
        <dbReference type="SAM" id="MobiDB-lite"/>
    </source>
</evidence>
<protein>
    <submittedName>
        <fullName evidence="2">Uncharacterized protein</fullName>
    </submittedName>
</protein>
<feature type="compositionally biased region" description="Pro residues" evidence="1">
    <location>
        <begin position="1"/>
        <end position="16"/>
    </location>
</feature>
<keyword evidence="3" id="KW-1185">Reference proteome</keyword>